<reference evidence="4" key="1">
    <citation type="submission" date="2022-12" db="EMBL/GenBank/DDBJ databases">
        <title>Paraconexibacter alkalitolerans sp. nov. and Baekduia alba sp. nov., isolated from soil and emended description of the genera Paraconexibacter (Chun et al., 2020) and Baekduia (An et al., 2020).</title>
        <authorList>
            <person name="Vieira S."/>
            <person name="Huber K.J."/>
            <person name="Geppert A."/>
            <person name="Wolf J."/>
            <person name="Neumann-Schaal M."/>
            <person name="Muesken M."/>
            <person name="Overmann J."/>
        </authorList>
    </citation>
    <scope>NUCLEOTIDE SEQUENCE</scope>
    <source>
        <strain evidence="4">AEG42_29</strain>
    </source>
</reference>
<dbReference type="RefSeq" id="WP_354700164.1">
    <property type="nucleotide sequence ID" value="NZ_CP114014.1"/>
</dbReference>
<keyword evidence="2" id="KW-0812">Transmembrane</keyword>
<sequence length="244" mass="25850">MRRFLPSAALAVALATCLPASIASAHQGNPNFRSLITGVTPVQQGVSLQILNLDDRIELTNRSDEPVIAYGYNKEPYVRILADGTVQVNRLSPATYLNSDRFGEASTPKFADAKATPQWKTVDKTGRYEWHDHRIHWMTKGTPPQVKDEGVRTKVFDWELPIAVGSAKGAVAGQLFWQPTDDSGPPVGAIVGFAVLLLAGGAAVVVTRRRRAAEAAGGPAAAAGAGAGAAEEPGTTAAPRDEAW</sequence>
<evidence type="ECO:0000256" key="2">
    <source>
        <dbReference type="SAM" id="Phobius"/>
    </source>
</evidence>
<gene>
    <name evidence="4" type="ORF">DSM112329_00428</name>
</gene>
<keyword evidence="3" id="KW-0732">Signal</keyword>
<organism evidence="4">
    <name type="scientific">Paraconexibacter sp. AEG42_29</name>
    <dbReference type="NCBI Taxonomy" id="2997339"/>
    <lineage>
        <taxon>Bacteria</taxon>
        <taxon>Bacillati</taxon>
        <taxon>Actinomycetota</taxon>
        <taxon>Thermoleophilia</taxon>
        <taxon>Solirubrobacterales</taxon>
        <taxon>Paraconexibacteraceae</taxon>
        <taxon>Paraconexibacter</taxon>
    </lineage>
</organism>
<name>A0AAU7APK4_9ACTN</name>
<feature type="chain" id="PRO_5043828918" evidence="3">
    <location>
        <begin position="26"/>
        <end position="244"/>
    </location>
</feature>
<feature type="compositionally biased region" description="Low complexity" evidence="1">
    <location>
        <begin position="214"/>
        <end position="238"/>
    </location>
</feature>
<evidence type="ECO:0000256" key="3">
    <source>
        <dbReference type="SAM" id="SignalP"/>
    </source>
</evidence>
<dbReference type="EMBL" id="CP114014">
    <property type="protein sequence ID" value="XAY03608.1"/>
    <property type="molecule type" value="Genomic_DNA"/>
</dbReference>
<feature type="transmembrane region" description="Helical" evidence="2">
    <location>
        <begin position="187"/>
        <end position="206"/>
    </location>
</feature>
<keyword evidence="2" id="KW-1133">Transmembrane helix</keyword>
<evidence type="ECO:0000313" key="4">
    <source>
        <dbReference type="EMBL" id="XAY03608.1"/>
    </source>
</evidence>
<proteinExistence type="predicted"/>
<evidence type="ECO:0000256" key="1">
    <source>
        <dbReference type="SAM" id="MobiDB-lite"/>
    </source>
</evidence>
<feature type="region of interest" description="Disordered" evidence="1">
    <location>
        <begin position="214"/>
        <end position="244"/>
    </location>
</feature>
<keyword evidence="2" id="KW-0472">Membrane</keyword>
<dbReference type="KEGG" id="parq:DSM112329_00428"/>
<protein>
    <submittedName>
        <fullName evidence="4">Uncharacterized protein</fullName>
    </submittedName>
</protein>
<dbReference type="AlphaFoldDB" id="A0AAU7APK4"/>
<feature type="signal peptide" evidence="3">
    <location>
        <begin position="1"/>
        <end position="25"/>
    </location>
</feature>
<accession>A0AAU7APK4</accession>